<gene>
    <name evidence="2" type="ORF">COU49_02635</name>
</gene>
<dbReference type="Proteomes" id="UP000230094">
    <property type="component" value="Unassembled WGS sequence"/>
</dbReference>
<dbReference type="AlphaFoldDB" id="A0A2H0TD73"/>
<proteinExistence type="predicted"/>
<evidence type="ECO:0000313" key="3">
    <source>
        <dbReference type="Proteomes" id="UP000230094"/>
    </source>
</evidence>
<dbReference type="EMBL" id="PFCQ01000013">
    <property type="protein sequence ID" value="PIR68215.1"/>
    <property type="molecule type" value="Genomic_DNA"/>
</dbReference>
<feature type="region of interest" description="Disordered" evidence="1">
    <location>
        <begin position="39"/>
        <end position="71"/>
    </location>
</feature>
<sequence>MQDHVRRRKALRDAAAKRLRVSVRELVWENGQLCFNRNGVPVPGVPKVQKPRKESRRMAERHGVSRRKAKKHAAQVRSSFFYAG</sequence>
<reference evidence="3" key="1">
    <citation type="submission" date="2017-09" db="EMBL/GenBank/DDBJ databases">
        <title>Depth-based differentiation of microbial function through sediment-hosted aquifers and enrichment of novel symbionts in the deep terrestrial subsurface.</title>
        <authorList>
            <person name="Probst A.J."/>
            <person name="Ladd B."/>
            <person name="Jarett J.K."/>
            <person name="Geller-Mcgrath D.E."/>
            <person name="Sieber C.M.K."/>
            <person name="Emerson J.B."/>
            <person name="Anantharaman K."/>
            <person name="Thomas B.C."/>
            <person name="Malmstrom R."/>
            <person name="Stieglmeier M."/>
            <person name="Klingl A."/>
            <person name="Woyke T."/>
            <person name="Ryan C.M."/>
            <person name="Banfield J.F."/>
        </authorList>
    </citation>
    <scope>NUCLEOTIDE SEQUENCE [LARGE SCALE GENOMIC DNA]</scope>
</reference>
<evidence type="ECO:0000313" key="2">
    <source>
        <dbReference type="EMBL" id="PIR68215.1"/>
    </source>
</evidence>
<organism evidence="2 3">
    <name type="scientific">Candidatus Nomurabacteria bacterium CG10_big_fil_rev_8_21_14_0_10_35_16</name>
    <dbReference type="NCBI Taxonomy" id="1974731"/>
    <lineage>
        <taxon>Bacteria</taxon>
        <taxon>Candidatus Nomuraibacteriota</taxon>
    </lineage>
</organism>
<comment type="caution">
    <text evidence="2">The sequence shown here is derived from an EMBL/GenBank/DDBJ whole genome shotgun (WGS) entry which is preliminary data.</text>
</comment>
<accession>A0A2H0TD73</accession>
<evidence type="ECO:0000256" key="1">
    <source>
        <dbReference type="SAM" id="MobiDB-lite"/>
    </source>
</evidence>
<feature type="compositionally biased region" description="Low complexity" evidence="1">
    <location>
        <begin position="39"/>
        <end position="48"/>
    </location>
</feature>
<protein>
    <submittedName>
        <fullName evidence="2">Uncharacterized protein</fullName>
    </submittedName>
</protein>
<name>A0A2H0TD73_9BACT</name>